<protein>
    <submittedName>
        <fullName evidence="2">Type VI secretion system baseplate subunit TssG</fullName>
    </submittedName>
</protein>
<dbReference type="Proteomes" id="UP001596060">
    <property type="component" value="Unassembled WGS sequence"/>
</dbReference>
<dbReference type="NCBIfam" id="TIGR03347">
    <property type="entry name" value="VI_chp_1"/>
    <property type="match status" value="1"/>
</dbReference>
<name>A0ABW0P0P7_9HYPH</name>
<feature type="region of interest" description="Disordered" evidence="1">
    <location>
        <begin position="334"/>
        <end position="356"/>
    </location>
</feature>
<keyword evidence="3" id="KW-1185">Reference proteome</keyword>
<organism evidence="2 3">
    <name type="scientific">Bosea massiliensis</name>
    <dbReference type="NCBI Taxonomy" id="151419"/>
    <lineage>
        <taxon>Bacteria</taxon>
        <taxon>Pseudomonadati</taxon>
        <taxon>Pseudomonadota</taxon>
        <taxon>Alphaproteobacteria</taxon>
        <taxon>Hyphomicrobiales</taxon>
        <taxon>Boseaceae</taxon>
        <taxon>Bosea</taxon>
    </lineage>
</organism>
<sequence>MSEDIPLQREPSYAERLQEEPWRFDFFAVLRRLERSFPERPRIGDVPARRDEYVALGEQAFLDFAASTLAEADRDGQGRLRLFVKFLGLLGPQGALPLATTEESYHWQLARDDAFPRFLDIFNHRFLQLFFRAWADSRPIAQHDRPERDRFAAYVGSQIGLGSAPYLRRDSVPDAEKLAHAGLIGAQAKSASRLRGLLAGLFKAEVEIEQFVGMRLVFDPADRTRLGSRHCTLGGDALLGASVYSVEDKFRICIVARSLDEFARFLPSGDRCEKLADAVFFHLGEGLEWDVELALPVGEVKPARLGQFGQLGWTSWMAPNWDAPPGTLRRDARFHPAERLREQRSRARSTPATRSS</sequence>
<dbReference type="PANTHER" id="PTHR35564">
    <property type="match status" value="1"/>
</dbReference>
<comment type="caution">
    <text evidence="2">The sequence shown here is derived from an EMBL/GenBank/DDBJ whole genome shotgun (WGS) entry which is preliminary data.</text>
</comment>
<feature type="compositionally biased region" description="Basic and acidic residues" evidence="1">
    <location>
        <begin position="334"/>
        <end position="345"/>
    </location>
</feature>
<accession>A0ABW0P0P7</accession>
<evidence type="ECO:0000313" key="2">
    <source>
        <dbReference type="EMBL" id="MFC5506330.1"/>
    </source>
</evidence>
<dbReference type="InterPro" id="IPR010732">
    <property type="entry name" value="T6SS_TssG-like"/>
</dbReference>
<evidence type="ECO:0000313" key="3">
    <source>
        <dbReference type="Proteomes" id="UP001596060"/>
    </source>
</evidence>
<dbReference type="Pfam" id="PF06996">
    <property type="entry name" value="T6SS_TssG"/>
    <property type="match status" value="1"/>
</dbReference>
<evidence type="ECO:0000256" key="1">
    <source>
        <dbReference type="SAM" id="MobiDB-lite"/>
    </source>
</evidence>
<reference evidence="3" key="1">
    <citation type="journal article" date="2019" name="Int. J. Syst. Evol. Microbiol.">
        <title>The Global Catalogue of Microorganisms (GCM) 10K type strain sequencing project: providing services to taxonomists for standard genome sequencing and annotation.</title>
        <authorList>
            <consortium name="The Broad Institute Genomics Platform"/>
            <consortium name="The Broad Institute Genome Sequencing Center for Infectious Disease"/>
            <person name="Wu L."/>
            <person name="Ma J."/>
        </authorList>
    </citation>
    <scope>NUCLEOTIDE SEQUENCE [LARGE SCALE GENOMIC DNA]</scope>
    <source>
        <strain evidence="3">CCUG 43117</strain>
    </source>
</reference>
<gene>
    <name evidence="2" type="primary">tssG</name>
    <name evidence="2" type="ORF">ACFPN9_13790</name>
</gene>
<dbReference type="PANTHER" id="PTHR35564:SF4">
    <property type="entry name" value="CYTOPLASMIC PROTEIN"/>
    <property type="match status" value="1"/>
</dbReference>
<dbReference type="RefSeq" id="WP_066716930.1">
    <property type="nucleotide sequence ID" value="NZ_JBHSLU010000040.1"/>
</dbReference>
<dbReference type="EMBL" id="JBHSLU010000040">
    <property type="protein sequence ID" value="MFC5506330.1"/>
    <property type="molecule type" value="Genomic_DNA"/>
</dbReference>
<proteinExistence type="predicted"/>